<comment type="caution">
    <text evidence="8">The sequence shown here is derived from an EMBL/GenBank/DDBJ whole genome shotgun (WGS) entry which is preliminary data.</text>
</comment>
<evidence type="ECO:0000256" key="5">
    <source>
        <dbReference type="ARBA" id="ARBA00023242"/>
    </source>
</evidence>
<evidence type="ECO:0000256" key="1">
    <source>
        <dbReference type="ARBA" id="ARBA00004123"/>
    </source>
</evidence>
<dbReference type="Proteomes" id="UP001302812">
    <property type="component" value="Unassembled WGS sequence"/>
</dbReference>
<dbReference type="GO" id="GO:0008270">
    <property type="term" value="F:zinc ion binding"/>
    <property type="evidence" value="ECO:0007669"/>
    <property type="project" value="InterPro"/>
</dbReference>
<evidence type="ECO:0000313" key="9">
    <source>
        <dbReference type="Proteomes" id="UP001302812"/>
    </source>
</evidence>
<accession>A0AAN6TAZ9</accession>
<feature type="compositionally biased region" description="Pro residues" evidence="6">
    <location>
        <begin position="171"/>
        <end position="183"/>
    </location>
</feature>
<feature type="compositionally biased region" description="Polar residues" evidence="6">
    <location>
        <begin position="97"/>
        <end position="106"/>
    </location>
</feature>
<dbReference type="InterPro" id="IPR036864">
    <property type="entry name" value="Zn2-C6_fun-type_DNA-bd_sf"/>
</dbReference>
<keyword evidence="3" id="KW-0238">DNA-binding</keyword>
<evidence type="ECO:0000313" key="8">
    <source>
        <dbReference type="EMBL" id="KAK4110879.1"/>
    </source>
</evidence>
<keyword evidence="4" id="KW-0804">Transcription</keyword>
<dbReference type="GO" id="GO:0000981">
    <property type="term" value="F:DNA-binding transcription factor activity, RNA polymerase II-specific"/>
    <property type="evidence" value="ECO:0007669"/>
    <property type="project" value="InterPro"/>
</dbReference>
<keyword evidence="2" id="KW-0805">Transcription regulation</keyword>
<proteinExistence type="predicted"/>
<evidence type="ECO:0000256" key="3">
    <source>
        <dbReference type="ARBA" id="ARBA00023125"/>
    </source>
</evidence>
<dbReference type="GO" id="GO:0005634">
    <property type="term" value="C:nucleus"/>
    <property type="evidence" value="ECO:0007669"/>
    <property type="project" value="UniProtKB-SubCell"/>
</dbReference>
<organism evidence="8 9">
    <name type="scientific">Canariomyces notabilis</name>
    <dbReference type="NCBI Taxonomy" id="2074819"/>
    <lineage>
        <taxon>Eukaryota</taxon>
        <taxon>Fungi</taxon>
        <taxon>Dikarya</taxon>
        <taxon>Ascomycota</taxon>
        <taxon>Pezizomycotina</taxon>
        <taxon>Sordariomycetes</taxon>
        <taxon>Sordariomycetidae</taxon>
        <taxon>Sordariales</taxon>
        <taxon>Chaetomiaceae</taxon>
        <taxon>Canariomyces</taxon>
    </lineage>
</organism>
<evidence type="ECO:0000256" key="2">
    <source>
        <dbReference type="ARBA" id="ARBA00023015"/>
    </source>
</evidence>
<dbReference type="AlphaFoldDB" id="A0AAN6TAZ9"/>
<feature type="region of interest" description="Disordered" evidence="6">
    <location>
        <begin position="161"/>
        <end position="185"/>
    </location>
</feature>
<dbReference type="SUPFAM" id="SSF57701">
    <property type="entry name" value="Zn2/Cys6 DNA-binding domain"/>
    <property type="match status" value="1"/>
</dbReference>
<dbReference type="RefSeq" id="XP_064668449.1">
    <property type="nucleotide sequence ID" value="XM_064813119.1"/>
</dbReference>
<keyword evidence="5" id="KW-0539">Nucleus</keyword>
<evidence type="ECO:0000256" key="6">
    <source>
        <dbReference type="SAM" id="MobiDB-lite"/>
    </source>
</evidence>
<comment type="subcellular location">
    <subcellularLocation>
        <location evidence="1">Nucleus</location>
    </subcellularLocation>
</comment>
<dbReference type="PANTHER" id="PTHR31845">
    <property type="entry name" value="FINGER DOMAIN PROTEIN, PUTATIVE-RELATED"/>
    <property type="match status" value="1"/>
</dbReference>
<evidence type="ECO:0000256" key="4">
    <source>
        <dbReference type="ARBA" id="ARBA00023163"/>
    </source>
</evidence>
<dbReference type="Gene3D" id="4.10.240.10">
    <property type="entry name" value="Zn(2)-C6 fungal-type DNA-binding domain"/>
    <property type="match status" value="1"/>
</dbReference>
<dbReference type="GeneID" id="89937244"/>
<keyword evidence="9" id="KW-1185">Reference proteome</keyword>
<reference evidence="8" key="1">
    <citation type="journal article" date="2023" name="Mol. Phylogenet. Evol.">
        <title>Genome-scale phylogeny and comparative genomics of the fungal order Sordariales.</title>
        <authorList>
            <person name="Hensen N."/>
            <person name="Bonometti L."/>
            <person name="Westerberg I."/>
            <person name="Brannstrom I.O."/>
            <person name="Guillou S."/>
            <person name="Cros-Aarteil S."/>
            <person name="Calhoun S."/>
            <person name="Haridas S."/>
            <person name="Kuo A."/>
            <person name="Mondo S."/>
            <person name="Pangilinan J."/>
            <person name="Riley R."/>
            <person name="LaButti K."/>
            <person name="Andreopoulos B."/>
            <person name="Lipzen A."/>
            <person name="Chen C."/>
            <person name="Yan M."/>
            <person name="Daum C."/>
            <person name="Ng V."/>
            <person name="Clum A."/>
            <person name="Steindorff A."/>
            <person name="Ohm R.A."/>
            <person name="Martin F."/>
            <person name="Silar P."/>
            <person name="Natvig D.O."/>
            <person name="Lalanne C."/>
            <person name="Gautier V."/>
            <person name="Ament-Velasquez S.L."/>
            <person name="Kruys A."/>
            <person name="Hutchinson M.I."/>
            <person name="Powell A.J."/>
            <person name="Barry K."/>
            <person name="Miller A.N."/>
            <person name="Grigoriev I.V."/>
            <person name="Debuchy R."/>
            <person name="Gladieux P."/>
            <person name="Hiltunen Thoren M."/>
            <person name="Johannesson H."/>
        </authorList>
    </citation>
    <scope>NUCLEOTIDE SEQUENCE</scope>
    <source>
        <strain evidence="8">CBS 508.74</strain>
    </source>
</reference>
<name>A0AAN6TAZ9_9PEZI</name>
<dbReference type="InterPro" id="IPR051089">
    <property type="entry name" value="prtT"/>
</dbReference>
<dbReference type="GO" id="GO:0000976">
    <property type="term" value="F:transcription cis-regulatory region binding"/>
    <property type="evidence" value="ECO:0007669"/>
    <property type="project" value="TreeGrafter"/>
</dbReference>
<dbReference type="EMBL" id="MU853348">
    <property type="protein sequence ID" value="KAK4110879.1"/>
    <property type="molecule type" value="Genomic_DNA"/>
</dbReference>
<sequence length="668" mass="74163">MNPDAAASTNGTPAPYGRACTNCARAKCRCIYRTGGPDCERCHRLKKECIPSVSVRKRNGKRAHVSRAAQLEAKLEDLVTLLRHQTGPADNMKPLSPANTAGSLSVGTPAASGLSNSSHSAESPPELGIHAALPPQKPNCKPGRLQPAPVSCGSLLGTLFHSPETTRSTTTPPPPPAPPPPDPVELDPIAACIYQPTPREAEESLAIFRKFMLIFLPFVYLPDTMTSERLKEAYPFLWFNIMTVTCRHVDRRLVMSAAIKRFLANKLILDHEKSLDLLLGILVILGWTHYHFKKDKPLLSVLASLAKSLIYDLGLNKVPTEPYITACFKSVAPHSRELKALDCQRPPREKTNDERRAVLACFYLTSQISHSLKRMDALTWTPHMEEFLQTLSQKPEWEGDELLVAQVKIQLTLEQLTRAISQSADGVLPAYYLSALRTQLQTIEAQLPNHLQQNDTVLGHKSYTDLVIQEAGLAKPRFPTTTTTTTLNAGIPDLQRYEAMEGCLNAVKEWFDRHFSIPSYVYEGMTFSYWCHMAHCLLSLYRLSVLDDPAWDLRAVRAKIDLLDVCDRLKAGFEQVVEERVRGFVSSVVEEDGFAKFAKMLLAIRNSWGAEMAAAEKKYMPGAATAMAGDAPVTGNEPFLDGMGGMPLFQNEDESWIAGIFDMNWDFS</sequence>
<protein>
    <recommendedName>
        <fullName evidence="7">Zn(2)-C6 fungal-type domain-containing protein</fullName>
    </recommendedName>
</protein>
<feature type="domain" description="Zn(2)-C6 fungal-type" evidence="7">
    <location>
        <begin position="19"/>
        <end position="49"/>
    </location>
</feature>
<evidence type="ECO:0000259" key="7">
    <source>
        <dbReference type="PROSITE" id="PS00463"/>
    </source>
</evidence>
<dbReference type="InterPro" id="IPR001138">
    <property type="entry name" value="Zn2Cys6_DnaBD"/>
</dbReference>
<dbReference type="PROSITE" id="PS00463">
    <property type="entry name" value="ZN2_CY6_FUNGAL_1"/>
    <property type="match status" value="1"/>
</dbReference>
<gene>
    <name evidence="8" type="ORF">N656DRAFT_756506</name>
</gene>
<feature type="region of interest" description="Disordered" evidence="6">
    <location>
        <begin position="87"/>
        <end position="147"/>
    </location>
</feature>
<reference evidence="8" key="2">
    <citation type="submission" date="2023-05" db="EMBL/GenBank/DDBJ databases">
        <authorList>
            <consortium name="Lawrence Berkeley National Laboratory"/>
            <person name="Steindorff A."/>
            <person name="Hensen N."/>
            <person name="Bonometti L."/>
            <person name="Westerberg I."/>
            <person name="Brannstrom I.O."/>
            <person name="Guillou S."/>
            <person name="Cros-Aarteil S."/>
            <person name="Calhoun S."/>
            <person name="Haridas S."/>
            <person name="Kuo A."/>
            <person name="Mondo S."/>
            <person name="Pangilinan J."/>
            <person name="Riley R."/>
            <person name="Labutti K."/>
            <person name="Andreopoulos B."/>
            <person name="Lipzen A."/>
            <person name="Chen C."/>
            <person name="Yanf M."/>
            <person name="Daum C."/>
            <person name="Ng V."/>
            <person name="Clum A."/>
            <person name="Ohm R."/>
            <person name="Martin F."/>
            <person name="Silar P."/>
            <person name="Natvig D."/>
            <person name="Lalanne C."/>
            <person name="Gautier V."/>
            <person name="Ament-Velasquez S.L."/>
            <person name="Kruys A."/>
            <person name="Hutchinson M.I."/>
            <person name="Powell A.J."/>
            <person name="Barry K."/>
            <person name="Miller A.N."/>
            <person name="Grigoriev I.V."/>
            <person name="Debuchy R."/>
            <person name="Gladieux P."/>
            <person name="Thoren M.H."/>
            <person name="Johannesson H."/>
        </authorList>
    </citation>
    <scope>NUCLEOTIDE SEQUENCE</scope>
    <source>
        <strain evidence="8">CBS 508.74</strain>
    </source>
</reference>
<dbReference type="PANTHER" id="PTHR31845:SF32">
    <property type="entry name" value="MISCELLANEOUS ZN(II)2CYS6 TRANSCRIPTION FACTOR (EUROFUNG)-RELATED"/>
    <property type="match status" value="1"/>
</dbReference>